<keyword evidence="1" id="KW-0812">Transmembrane</keyword>
<sequence length="84" mass="9706">MRNFLIYLILFHLLGTTFLFFLIICKRIKIDDDEIVLFTFIFASKFVYVATAVYRPNSTEAIDELVPSLLIFTISIFLPIVIGP</sequence>
<dbReference type="AlphaFoldDB" id="A0A2W1BMX1"/>
<organism evidence="2 3">
    <name type="scientific">Helicoverpa armigera</name>
    <name type="common">Cotton bollworm</name>
    <name type="synonym">Heliothis armigera</name>
    <dbReference type="NCBI Taxonomy" id="29058"/>
    <lineage>
        <taxon>Eukaryota</taxon>
        <taxon>Metazoa</taxon>
        <taxon>Ecdysozoa</taxon>
        <taxon>Arthropoda</taxon>
        <taxon>Hexapoda</taxon>
        <taxon>Insecta</taxon>
        <taxon>Pterygota</taxon>
        <taxon>Neoptera</taxon>
        <taxon>Endopterygota</taxon>
        <taxon>Lepidoptera</taxon>
        <taxon>Glossata</taxon>
        <taxon>Ditrysia</taxon>
        <taxon>Noctuoidea</taxon>
        <taxon>Noctuidae</taxon>
        <taxon>Heliothinae</taxon>
        <taxon>Helicoverpa</taxon>
    </lineage>
</organism>
<protein>
    <submittedName>
        <fullName evidence="2">Uncharacterized protein</fullName>
    </submittedName>
</protein>
<feature type="transmembrane region" description="Helical" evidence="1">
    <location>
        <begin position="65"/>
        <end position="83"/>
    </location>
</feature>
<feature type="transmembrane region" description="Helical" evidence="1">
    <location>
        <begin position="6"/>
        <end position="23"/>
    </location>
</feature>
<accession>A0A2W1BMX1</accession>
<feature type="transmembrane region" description="Helical" evidence="1">
    <location>
        <begin position="35"/>
        <end position="53"/>
    </location>
</feature>
<keyword evidence="1" id="KW-0472">Membrane</keyword>
<reference evidence="2 3" key="1">
    <citation type="journal article" date="2017" name="BMC Biol.">
        <title>Genomic innovations, transcriptional plasticity and gene loss underlying the evolution and divergence of two highly polyphagous and invasive Helicoverpa pest species.</title>
        <authorList>
            <person name="Pearce S.L."/>
            <person name="Clarke D.F."/>
            <person name="East P.D."/>
            <person name="Elfekih S."/>
            <person name="Gordon K.H."/>
            <person name="Jermiin L.S."/>
            <person name="McGaughran A."/>
            <person name="Oakeshott J.G."/>
            <person name="Papanikolaou A."/>
            <person name="Perera O.P."/>
            <person name="Rane R.V."/>
            <person name="Richards S."/>
            <person name="Tay W.T."/>
            <person name="Walsh T.K."/>
            <person name="Anderson A."/>
            <person name="Anderson C.J."/>
            <person name="Asgari S."/>
            <person name="Board P.G."/>
            <person name="Bretschneider A."/>
            <person name="Campbell P.M."/>
            <person name="Chertemps T."/>
            <person name="Christeller J.T."/>
            <person name="Coppin C.W."/>
            <person name="Downes S.J."/>
            <person name="Duan G."/>
            <person name="Farnsworth C.A."/>
            <person name="Good R.T."/>
            <person name="Han L.B."/>
            <person name="Han Y.C."/>
            <person name="Hatje K."/>
            <person name="Horne I."/>
            <person name="Huang Y.P."/>
            <person name="Hughes D.S."/>
            <person name="Jacquin-Joly E."/>
            <person name="James W."/>
            <person name="Jhangiani S."/>
            <person name="Kollmar M."/>
            <person name="Kuwar S.S."/>
            <person name="Li S."/>
            <person name="Liu N.Y."/>
            <person name="Maibeche M.T."/>
            <person name="Miller J.R."/>
            <person name="Montagne N."/>
            <person name="Perry T."/>
            <person name="Qu J."/>
            <person name="Song S.V."/>
            <person name="Sutton G.G."/>
            <person name="Vogel H."/>
            <person name="Walenz B.P."/>
            <person name="Xu W."/>
            <person name="Zhang H.J."/>
            <person name="Zou Z."/>
            <person name="Batterham P."/>
            <person name="Edwards O.R."/>
            <person name="Feyereisen R."/>
            <person name="Gibbs R.A."/>
            <person name="Heckel D.G."/>
            <person name="McGrath A."/>
            <person name="Robin C."/>
            <person name="Scherer S.E."/>
            <person name="Worley K.C."/>
            <person name="Wu Y.D."/>
        </authorList>
    </citation>
    <scope>NUCLEOTIDE SEQUENCE [LARGE SCALE GENOMIC DNA]</scope>
    <source>
        <strain evidence="2">Harm_GR_Male_#8</strain>
        <tissue evidence="2">Whole organism</tissue>
    </source>
</reference>
<proteinExistence type="predicted"/>
<keyword evidence="1" id="KW-1133">Transmembrane helix</keyword>
<gene>
    <name evidence="2" type="primary">HaOG206866</name>
    <name evidence="2" type="ORF">B5X24_HaOG206866</name>
</gene>
<evidence type="ECO:0000256" key="1">
    <source>
        <dbReference type="SAM" id="Phobius"/>
    </source>
</evidence>
<name>A0A2W1BMX1_HELAM</name>
<dbReference type="EMBL" id="KZ150016">
    <property type="protein sequence ID" value="PZC74964.1"/>
    <property type="molecule type" value="Genomic_DNA"/>
</dbReference>
<evidence type="ECO:0000313" key="2">
    <source>
        <dbReference type="EMBL" id="PZC74964.1"/>
    </source>
</evidence>
<keyword evidence="3" id="KW-1185">Reference proteome</keyword>
<evidence type="ECO:0000313" key="3">
    <source>
        <dbReference type="Proteomes" id="UP000249218"/>
    </source>
</evidence>
<dbReference type="Proteomes" id="UP000249218">
    <property type="component" value="Unassembled WGS sequence"/>
</dbReference>